<evidence type="ECO:0000313" key="1">
    <source>
        <dbReference type="EMBL" id="KAF6526055.1"/>
    </source>
</evidence>
<dbReference type="Proteomes" id="UP000593570">
    <property type="component" value="Unassembled WGS sequence"/>
</dbReference>
<evidence type="ECO:0000313" key="2">
    <source>
        <dbReference type="Proteomes" id="UP000593570"/>
    </source>
</evidence>
<accession>A0A8H6LPL7</accession>
<name>A0A8H6LPL7_FUSOX</name>
<dbReference type="EMBL" id="JACDXP010000003">
    <property type="protein sequence ID" value="KAF6526055.1"/>
    <property type="molecule type" value="Genomic_DNA"/>
</dbReference>
<protein>
    <submittedName>
        <fullName evidence="1">Uncharacterized protein</fullName>
    </submittedName>
</protein>
<reference evidence="1 2" key="1">
    <citation type="journal article" date="2020" name="bioRxiv">
        <title>A chromosome-scale genome assembly for the Fusarium oxysporum strain Fo5176 to establish a model Arabidopsis-fungal pathosystem.</title>
        <authorList>
            <person name="Fokkens L."/>
            <person name="Guo L."/>
            <person name="Dora S."/>
            <person name="Wang B."/>
            <person name="Ye K."/>
            <person name="Sanchez-Rodriguez C."/>
            <person name="Croll D."/>
        </authorList>
    </citation>
    <scope>NUCLEOTIDE SEQUENCE [LARGE SCALE GENOMIC DNA]</scope>
    <source>
        <strain evidence="1 2">Fo5176</strain>
    </source>
</reference>
<comment type="caution">
    <text evidence="1">The sequence shown here is derived from an EMBL/GenBank/DDBJ whole genome shotgun (WGS) entry which is preliminary data.</text>
</comment>
<proteinExistence type="predicted"/>
<organism evidence="1 2">
    <name type="scientific">Fusarium oxysporum f. sp. conglutinans</name>
    <dbReference type="NCBI Taxonomy" id="100902"/>
    <lineage>
        <taxon>Eukaryota</taxon>
        <taxon>Fungi</taxon>
        <taxon>Dikarya</taxon>
        <taxon>Ascomycota</taxon>
        <taxon>Pezizomycotina</taxon>
        <taxon>Sordariomycetes</taxon>
        <taxon>Hypocreomycetidae</taxon>
        <taxon>Hypocreales</taxon>
        <taxon>Nectriaceae</taxon>
        <taxon>Fusarium</taxon>
        <taxon>Fusarium oxysporum species complex</taxon>
    </lineage>
</organism>
<dbReference type="PROSITE" id="PS51257">
    <property type="entry name" value="PROKAR_LIPOPROTEIN"/>
    <property type="match status" value="1"/>
</dbReference>
<dbReference type="AlphaFoldDB" id="A0A8H6LPL7"/>
<sequence length="125" mass="13779">MEVHVRTVAVLTGTALGLSCDEPITRPAEGIHSLIKSYIKTSTFDLFDSWQAMRHAVTNQLKELNHIRASQQIRTPLDISGGMFEAVQGWVSHQALRKVQEQRKLALASPQAPCKTRGGTAQPFA</sequence>
<gene>
    <name evidence="1" type="ORF">HZS61_009099</name>
</gene>